<sequence length="74" mass="8596">MIRDLIIMIIDDKIDEISSECHRIEGITSGDVAPDEAFRLDILKEEMTDLIYDILERQKNDSNDSNELNHDDFV</sequence>
<evidence type="ECO:0000313" key="1">
    <source>
        <dbReference type="EMBL" id="SOY32501.1"/>
    </source>
</evidence>
<protein>
    <submittedName>
        <fullName evidence="1">Uncharacterized protein</fullName>
    </submittedName>
</protein>
<reference evidence="1 2" key="1">
    <citation type="submission" date="2018-01" db="EMBL/GenBank/DDBJ databases">
        <authorList>
            <person name="Gaut B.S."/>
            <person name="Morton B.R."/>
            <person name="Clegg M.T."/>
            <person name="Duvall M.R."/>
        </authorList>
    </citation>
    <scope>NUCLEOTIDE SEQUENCE [LARGE SCALE GENOMIC DNA]</scope>
    <source>
        <strain evidence="1">GP69</strain>
    </source>
</reference>
<dbReference type="AlphaFoldDB" id="A0A2K4ZPU0"/>
<evidence type="ECO:0000313" key="2">
    <source>
        <dbReference type="Proteomes" id="UP000236311"/>
    </source>
</evidence>
<dbReference type="RefSeq" id="WP_103242440.1">
    <property type="nucleotide sequence ID" value="NZ_JANJZD010000057.1"/>
</dbReference>
<gene>
    <name evidence="1" type="ORF">AMURIS_05266</name>
</gene>
<organism evidence="1 2">
    <name type="scientific">Acetatifactor muris</name>
    <dbReference type="NCBI Taxonomy" id="879566"/>
    <lineage>
        <taxon>Bacteria</taxon>
        <taxon>Bacillati</taxon>
        <taxon>Bacillota</taxon>
        <taxon>Clostridia</taxon>
        <taxon>Lachnospirales</taxon>
        <taxon>Lachnospiraceae</taxon>
        <taxon>Acetatifactor</taxon>
    </lineage>
</organism>
<dbReference type="Proteomes" id="UP000236311">
    <property type="component" value="Unassembled WGS sequence"/>
</dbReference>
<dbReference type="EMBL" id="OFSM01000052">
    <property type="protein sequence ID" value="SOY32501.1"/>
    <property type="molecule type" value="Genomic_DNA"/>
</dbReference>
<keyword evidence="2" id="KW-1185">Reference proteome</keyword>
<name>A0A2K4ZPU0_9FIRM</name>
<proteinExistence type="predicted"/>
<accession>A0A2K4ZPU0</accession>